<keyword evidence="1" id="KW-0732">Signal</keyword>
<accession>A0ABS7QV65</accession>
<evidence type="ECO:0000313" key="3">
    <source>
        <dbReference type="Proteomes" id="UP001198565"/>
    </source>
</evidence>
<dbReference type="RefSeq" id="WP_222979858.1">
    <property type="nucleotide sequence ID" value="NZ_JAINVZ010000014.1"/>
</dbReference>
<protein>
    <recommendedName>
        <fullName evidence="4">Secreted protein</fullName>
    </recommendedName>
</protein>
<dbReference type="Proteomes" id="UP001198565">
    <property type="component" value="Unassembled WGS sequence"/>
</dbReference>
<name>A0ABS7QV65_9ACTN</name>
<reference evidence="2 3" key="1">
    <citation type="submission" date="2021-08" db="EMBL/GenBank/DDBJ databases">
        <title>Streptomyces sp. PTM05 isolated from lichen.</title>
        <authorList>
            <person name="Somphong A."/>
            <person name="Phongsopitanun W."/>
            <person name="Tanasupawat S."/>
        </authorList>
    </citation>
    <scope>NUCLEOTIDE SEQUENCE [LARGE SCALE GENOMIC DNA]</scope>
    <source>
        <strain evidence="2 3">Ptm05</strain>
    </source>
</reference>
<dbReference type="EMBL" id="JAINVZ010000014">
    <property type="protein sequence ID" value="MBY8887097.1"/>
    <property type="molecule type" value="Genomic_DNA"/>
</dbReference>
<gene>
    <name evidence="2" type="ORF">K7472_19920</name>
</gene>
<evidence type="ECO:0008006" key="4">
    <source>
        <dbReference type="Google" id="ProtNLM"/>
    </source>
</evidence>
<comment type="caution">
    <text evidence="2">The sequence shown here is derived from an EMBL/GenBank/DDBJ whole genome shotgun (WGS) entry which is preliminary data.</text>
</comment>
<evidence type="ECO:0000313" key="2">
    <source>
        <dbReference type="EMBL" id="MBY8887097.1"/>
    </source>
</evidence>
<feature type="signal peptide" evidence="1">
    <location>
        <begin position="1"/>
        <end position="36"/>
    </location>
</feature>
<organism evidence="2 3">
    <name type="scientific">Streptantibioticus parmotrematis</name>
    <dbReference type="NCBI Taxonomy" id="2873249"/>
    <lineage>
        <taxon>Bacteria</taxon>
        <taxon>Bacillati</taxon>
        <taxon>Actinomycetota</taxon>
        <taxon>Actinomycetes</taxon>
        <taxon>Kitasatosporales</taxon>
        <taxon>Streptomycetaceae</taxon>
        <taxon>Streptantibioticus</taxon>
    </lineage>
</organism>
<sequence>MTRTKKTGLRTRGGRAAVIGALGLASLTLAAAPAFAKGGADITAPHTAHVGKTITITAQGDDDSAGFLHQLCLEENGFGEGWHQENCSAAVKGDAHVTAHGTSARRGNLEFRAVLYGLRNAHDQHPVHLHTSNVVTVRVS</sequence>
<feature type="chain" id="PRO_5045050429" description="Secreted protein" evidence="1">
    <location>
        <begin position="37"/>
        <end position="140"/>
    </location>
</feature>
<proteinExistence type="predicted"/>
<keyword evidence="3" id="KW-1185">Reference proteome</keyword>
<evidence type="ECO:0000256" key="1">
    <source>
        <dbReference type="SAM" id="SignalP"/>
    </source>
</evidence>